<evidence type="ECO:0000256" key="5">
    <source>
        <dbReference type="ARBA" id="ARBA00022737"/>
    </source>
</evidence>
<gene>
    <name evidence="20" type="ORF">EVEC_LOCUS5478</name>
</gene>
<dbReference type="GO" id="GO:0008270">
    <property type="term" value="F:zinc ion binding"/>
    <property type="evidence" value="ECO:0007669"/>
    <property type="project" value="UniProtKB-UniRule"/>
</dbReference>
<keyword evidence="9" id="KW-0865">Zymogen</keyword>
<dbReference type="FunFam" id="3.40.390.10:FF:000004">
    <property type="entry name" value="Metalloendopeptidase"/>
    <property type="match status" value="1"/>
</dbReference>
<feature type="domain" description="CUB" evidence="17">
    <location>
        <begin position="784"/>
        <end position="901"/>
    </location>
</feature>
<sequence>MFLTLVTVILFLPKISCGSLTKNRLAVSENQETEGWFPNGKKVEHMFKFRRERRAATAKKERLWPSGIIPYEISADFSGEHKYIFQQAMRHWENHTCITFIPRQEHHTDYIYFTVDKCGCCSYVGRRGGGPQAISIGKNCDKFGIVVHELGHVIGFWHEHTRIDRDDYVTILYRRQDYNFDKLKIDEVNSLGEPYDYASIMHYSKDTFSKAPYLHTILPKHVVNGKRPDIGQRFRLSVGDIKQTNKLYHCPACYKTLTAENGSLTLEGHDCVWRIIAPIGSFIRINISANSWPTFAKCANETENYMLVRDGYHARSSIIAKICGNSAVKSVVSSGNRIYVRARTAAISVSPFTASYEIICGGILRGASGTLQSPQFPGTYPPNHKCEWIIKVADGKQAALVLHYFELESHKQCIYDRLEVYEGDKADHSKVIAKLCGKIKSKVITSRGNVVFLRFWSDNSIQKTGFQIEYFEEEDECSSAGFNSCEQQCINEIGGYRCACDVGFSLKEDGRTCQSTCGGYIKADSGVFFSPNYPLNYSPSQRCIWDIEARAGYQIIINFTHFEIEGMKTECAYDYVSLTDEFGKEERYCGSYDELLVYTSASNLLKAQFVSDATVEKSGFLAYFMTDLDECQENKGGCEQICINTIGSHRCECDAGYLLAHDGRHCKEGGCHFQVHHSEGEITSPGYPLDYPNGKYCDWHIVTTPGHQLVVAFEEFELEEHASCKYDRVEIFDGGNSFSRPLGIFCGSAVPESVKTTSNEFFMSFTSDASVTRRGFKAFYSSACGGKLNAENLVGYIYSHARYGDDKYEENLNCEWRLMAPPEKSVQVTFLQFDLENDLNCVFDFVEIFDGWKRDDDMLLGRFCGQMTVPVIVSGGRQLLMFFKTDDSEERKGFMAEYRSADPATVTSRTTKYHGFSREPLINND</sequence>
<evidence type="ECO:0000256" key="10">
    <source>
        <dbReference type="ARBA" id="ARBA00023157"/>
    </source>
</evidence>
<evidence type="ECO:0000256" key="1">
    <source>
        <dbReference type="ARBA" id="ARBA00022536"/>
    </source>
</evidence>
<dbReference type="SMART" id="SM00181">
    <property type="entry name" value="EGF"/>
    <property type="match status" value="2"/>
</dbReference>
<dbReference type="Proteomes" id="UP000274131">
    <property type="component" value="Unassembled WGS sequence"/>
</dbReference>
<dbReference type="InterPro" id="IPR015446">
    <property type="entry name" value="BMP_1/tolloid-like"/>
</dbReference>
<keyword evidence="2 15" id="KW-0645">Protease</keyword>
<dbReference type="InterPro" id="IPR000859">
    <property type="entry name" value="CUB_dom"/>
</dbReference>
<evidence type="ECO:0000313" key="20">
    <source>
        <dbReference type="EMBL" id="VDD90727.1"/>
    </source>
</evidence>
<feature type="signal peptide" evidence="16">
    <location>
        <begin position="1"/>
        <end position="17"/>
    </location>
</feature>
<comment type="cofactor">
    <cofactor evidence="15 16">
        <name>Zn(2+)</name>
        <dbReference type="ChEBI" id="CHEBI:29105"/>
    </cofactor>
    <text evidence="15 16">Binds 1 zinc ion per subunit.</text>
</comment>
<dbReference type="GO" id="GO:0004222">
    <property type="term" value="F:metalloendopeptidase activity"/>
    <property type="evidence" value="ECO:0007669"/>
    <property type="project" value="UniProtKB-UniRule"/>
</dbReference>
<evidence type="ECO:0000259" key="19">
    <source>
        <dbReference type="PROSITE" id="PS51864"/>
    </source>
</evidence>
<keyword evidence="5" id="KW-0677">Repeat</keyword>
<dbReference type="CDD" id="cd00054">
    <property type="entry name" value="EGF_CA"/>
    <property type="match status" value="2"/>
</dbReference>
<dbReference type="WBParaSite" id="EVEC_0000587101-mRNA-1">
    <property type="protein sequence ID" value="EVEC_0000587101-mRNA-1"/>
    <property type="gene ID" value="EVEC_0000587101"/>
</dbReference>
<feature type="domain" description="CUB" evidence="17">
    <location>
        <begin position="360"/>
        <end position="473"/>
    </location>
</feature>
<evidence type="ECO:0000259" key="17">
    <source>
        <dbReference type="PROSITE" id="PS01180"/>
    </source>
</evidence>
<comment type="caution">
    <text evidence="14">Lacks conserved residue(s) required for the propagation of feature annotation.</text>
</comment>
<dbReference type="SUPFAM" id="SSF57196">
    <property type="entry name" value="EGF/Laminin"/>
    <property type="match status" value="2"/>
</dbReference>
<evidence type="ECO:0000256" key="3">
    <source>
        <dbReference type="ARBA" id="ARBA00022723"/>
    </source>
</evidence>
<dbReference type="Pfam" id="PF01400">
    <property type="entry name" value="Astacin"/>
    <property type="match status" value="1"/>
</dbReference>
<dbReference type="SMART" id="SM00235">
    <property type="entry name" value="ZnMc"/>
    <property type="match status" value="1"/>
</dbReference>
<keyword evidence="4 16" id="KW-0732">Signal</keyword>
<name>A0A0N4V6I5_ENTVE</name>
<dbReference type="PROSITE" id="PS50026">
    <property type="entry name" value="EGF_3"/>
    <property type="match status" value="1"/>
</dbReference>
<reference evidence="22" key="1">
    <citation type="submission" date="2017-02" db="UniProtKB">
        <authorList>
            <consortium name="WormBaseParasite"/>
        </authorList>
    </citation>
    <scope>IDENTIFICATION</scope>
</reference>
<dbReference type="PROSITE" id="PS00010">
    <property type="entry name" value="ASX_HYDROXYL"/>
    <property type="match status" value="1"/>
</dbReference>
<dbReference type="GO" id="GO:0006508">
    <property type="term" value="P:proteolysis"/>
    <property type="evidence" value="ECO:0007669"/>
    <property type="project" value="UniProtKB-KW"/>
</dbReference>
<protein>
    <recommendedName>
        <fullName evidence="16">Metalloendopeptidase</fullName>
        <ecNumber evidence="16">3.4.24.-</ecNumber>
    </recommendedName>
</protein>
<dbReference type="EMBL" id="UXUI01008177">
    <property type="protein sequence ID" value="VDD90727.1"/>
    <property type="molecule type" value="Genomic_DNA"/>
</dbReference>
<dbReference type="FunFam" id="2.60.120.290:FF:000013">
    <property type="entry name" value="Membrane frizzled-related protein"/>
    <property type="match status" value="2"/>
</dbReference>
<evidence type="ECO:0000256" key="13">
    <source>
        <dbReference type="PIRSR" id="PIRSR001199-2"/>
    </source>
</evidence>
<dbReference type="InterPro" id="IPR049883">
    <property type="entry name" value="NOTCH1_EGF-like"/>
</dbReference>
<evidence type="ECO:0000256" key="2">
    <source>
        <dbReference type="ARBA" id="ARBA00022670"/>
    </source>
</evidence>
<evidence type="ECO:0000256" key="8">
    <source>
        <dbReference type="ARBA" id="ARBA00023049"/>
    </source>
</evidence>
<dbReference type="InterPro" id="IPR018097">
    <property type="entry name" value="EGF_Ca-bd_CS"/>
</dbReference>
<dbReference type="PROSITE" id="PS51864">
    <property type="entry name" value="ASTACIN"/>
    <property type="match status" value="1"/>
</dbReference>
<dbReference type="InterPro" id="IPR024079">
    <property type="entry name" value="MetalloPept_cat_dom_sf"/>
</dbReference>
<feature type="domain" description="Peptidase M12A" evidence="19">
    <location>
        <begin position="55"/>
        <end position="251"/>
    </location>
</feature>
<keyword evidence="6 15" id="KW-0378">Hydrolase</keyword>
<evidence type="ECO:0000259" key="18">
    <source>
        <dbReference type="PROSITE" id="PS50026"/>
    </source>
</evidence>
<dbReference type="PRINTS" id="PR00480">
    <property type="entry name" value="ASTACIN"/>
</dbReference>
<proteinExistence type="predicted"/>
<dbReference type="PIRSF" id="PIRSF001199">
    <property type="entry name" value="BMP_1/tolloid-like"/>
    <property type="match status" value="1"/>
</dbReference>
<dbReference type="FunFam" id="2.60.120.290:FF:000003">
    <property type="entry name" value="Neuropilin"/>
    <property type="match status" value="1"/>
</dbReference>
<feature type="domain" description="CUB" evidence="17">
    <location>
        <begin position="253"/>
        <end position="359"/>
    </location>
</feature>
<evidence type="ECO:0000256" key="15">
    <source>
        <dbReference type="PROSITE-ProRule" id="PRU01211"/>
    </source>
</evidence>
<dbReference type="EC" id="3.4.24.-" evidence="16"/>
<dbReference type="InterPro" id="IPR001506">
    <property type="entry name" value="Peptidase_M12A"/>
</dbReference>
<dbReference type="PROSITE" id="PS01187">
    <property type="entry name" value="EGF_CA"/>
    <property type="match status" value="1"/>
</dbReference>
<dbReference type="PANTHER" id="PTHR24251">
    <property type="entry name" value="OVOCHYMASE-RELATED"/>
    <property type="match status" value="1"/>
</dbReference>
<dbReference type="FunFam" id="2.60.120.290:FF:000005">
    <property type="entry name" value="Procollagen C-endopeptidase enhancer 1"/>
    <property type="match status" value="1"/>
</dbReference>
<dbReference type="CDD" id="cd00041">
    <property type="entry name" value="CUB"/>
    <property type="match status" value="5"/>
</dbReference>
<evidence type="ECO:0000256" key="12">
    <source>
        <dbReference type="PIRSR" id="PIRSR001199-1"/>
    </source>
</evidence>
<feature type="binding site" evidence="13 15">
    <location>
        <position position="148"/>
    </location>
    <ligand>
        <name>Zn(2+)</name>
        <dbReference type="ChEBI" id="CHEBI:29105"/>
        <note>catalytic</note>
    </ligand>
</feature>
<dbReference type="SUPFAM" id="SSF55486">
    <property type="entry name" value="Metalloproteases ('zincins'), catalytic domain"/>
    <property type="match status" value="1"/>
</dbReference>
<evidence type="ECO:0000256" key="14">
    <source>
        <dbReference type="PROSITE-ProRule" id="PRU00076"/>
    </source>
</evidence>
<evidence type="ECO:0000256" key="16">
    <source>
        <dbReference type="RuleBase" id="RU361183"/>
    </source>
</evidence>
<dbReference type="PROSITE" id="PS01186">
    <property type="entry name" value="EGF_2"/>
    <property type="match status" value="2"/>
</dbReference>
<evidence type="ECO:0000256" key="4">
    <source>
        <dbReference type="ARBA" id="ARBA00022729"/>
    </source>
</evidence>
<dbReference type="OrthoDB" id="431034at2759"/>
<reference evidence="20 21" key="2">
    <citation type="submission" date="2018-10" db="EMBL/GenBank/DDBJ databases">
        <authorList>
            <consortium name="Pathogen Informatics"/>
        </authorList>
    </citation>
    <scope>NUCLEOTIDE SEQUENCE [LARGE SCALE GENOMIC DNA]</scope>
</reference>
<keyword evidence="7 13" id="KW-0862">Zinc</keyword>
<feature type="disulfide bond" evidence="15">
    <location>
        <begin position="120"/>
        <end position="121"/>
    </location>
</feature>
<evidence type="ECO:0000313" key="22">
    <source>
        <dbReference type="WBParaSite" id="EVEC_0000587101-mRNA-1"/>
    </source>
</evidence>
<dbReference type="Pfam" id="PF07645">
    <property type="entry name" value="EGF_CA"/>
    <property type="match status" value="1"/>
</dbReference>
<feature type="chain" id="PRO_5043073184" description="Metalloendopeptidase" evidence="16">
    <location>
        <begin position="18"/>
        <end position="925"/>
    </location>
</feature>
<dbReference type="Pfam" id="PF14670">
    <property type="entry name" value="FXa_inhibition"/>
    <property type="match status" value="1"/>
</dbReference>
<evidence type="ECO:0000256" key="9">
    <source>
        <dbReference type="ARBA" id="ARBA00023145"/>
    </source>
</evidence>
<dbReference type="SMART" id="SM00179">
    <property type="entry name" value="EGF_CA"/>
    <property type="match status" value="2"/>
</dbReference>
<dbReference type="Gene3D" id="3.40.390.10">
    <property type="entry name" value="Collagenase (Catalytic Domain)"/>
    <property type="match status" value="1"/>
</dbReference>
<dbReference type="GO" id="GO:0005509">
    <property type="term" value="F:calcium ion binding"/>
    <property type="evidence" value="ECO:0007669"/>
    <property type="project" value="InterPro"/>
</dbReference>
<feature type="domain" description="CUB" evidence="17">
    <location>
        <begin position="517"/>
        <end position="627"/>
    </location>
</feature>
<keyword evidence="10 15" id="KW-1015">Disulfide bond</keyword>
<dbReference type="InterPro" id="IPR006026">
    <property type="entry name" value="Peptidase_Metallo"/>
</dbReference>
<feature type="active site" evidence="12 15">
    <location>
        <position position="149"/>
    </location>
</feature>
<dbReference type="SMART" id="SM00042">
    <property type="entry name" value="CUB"/>
    <property type="match status" value="5"/>
</dbReference>
<feature type="binding site" evidence="13 15">
    <location>
        <position position="152"/>
    </location>
    <ligand>
        <name>Zn(2+)</name>
        <dbReference type="ChEBI" id="CHEBI:29105"/>
        <note>catalytic</note>
    </ligand>
</feature>
<evidence type="ECO:0000256" key="7">
    <source>
        <dbReference type="ARBA" id="ARBA00022833"/>
    </source>
</evidence>
<dbReference type="STRING" id="51028.A0A0N4V6I5"/>
<dbReference type="PROSITE" id="PS01180">
    <property type="entry name" value="CUB"/>
    <property type="match status" value="5"/>
</dbReference>
<evidence type="ECO:0000256" key="11">
    <source>
        <dbReference type="ARBA" id="ARBA00023180"/>
    </source>
</evidence>
<dbReference type="SUPFAM" id="SSF49854">
    <property type="entry name" value="Spermadhesin, CUB domain"/>
    <property type="match status" value="5"/>
</dbReference>
<dbReference type="InterPro" id="IPR035914">
    <property type="entry name" value="Sperma_CUB_dom_sf"/>
</dbReference>
<feature type="binding site" evidence="13 15">
    <location>
        <position position="158"/>
    </location>
    <ligand>
        <name>Zn(2+)</name>
        <dbReference type="ChEBI" id="CHEBI:29105"/>
        <note>catalytic</note>
    </ligand>
</feature>
<feature type="domain" description="EGF-like" evidence="18">
    <location>
        <begin position="627"/>
        <end position="667"/>
    </location>
</feature>
<organism evidence="22">
    <name type="scientific">Enterobius vermicularis</name>
    <name type="common">Human pinworm</name>
    <dbReference type="NCBI Taxonomy" id="51028"/>
    <lineage>
        <taxon>Eukaryota</taxon>
        <taxon>Metazoa</taxon>
        <taxon>Ecdysozoa</taxon>
        <taxon>Nematoda</taxon>
        <taxon>Chromadorea</taxon>
        <taxon>Rhabditida</taxon>
        <taxon>Spirurina</taxon>
        <taxon>Oxyuridomorpha</taxon>
        <taxon>Oxyuroidea</taxon>
        <taxon>Oxyuridae</taxon>
        <taxon>Enterobius</taxon>
    </lineage>
</organism>
<keyword evidence="3 13" id="KW-0479">Metal-binding</keyword>
<keyword evidence="1 14" id="KW-0245">EGF-like domain</keyword>
<dbReference type="InterPro" id="IPR001881">
    <property type="entry name" value="EGF-like_Ca-bd_dom"/>
</dbReference>
<dbReference type="FunFam" id="2.10.25.10:FF:000240">
    <property type="entry name" value="Vitamin K-dependent protein S"/>
    <property type="match status" value="1"/>
</dbReference>
<feature type="disulfide bond" evidence="15">
    <location>
        <begin position="118"/>
        <end position="140"/>
    </location>
</feature>
<dbReference type="AlphaFoldDB" id="A0A0N4V6I5"/>
<dbReference type="Gene3D" id="2.60.120.290">
    <property type="entry name" value="Spermadhesin, CUB domain"/>
    <property type="match status" value="5"/>
</dbReference>
<dbReference type="InterPro" id="IPR000152">
    <property type="entry name" value="EGF-type_Asp/Asn_hydroxyl_site"/>
</dbReference>
<feature type="domain" description="CUB" evidence="17">
    <location>
        <begin position="671"/>
        <end position="783"/>
    </location>
</feature>
<dbReference type="InterPro" id="IPR000742">
    <property type="entry name" value="EGF"/>
</dbReference>
<evidence type="ECO:0000256" key="6">
    <source>
        <dbReference type="ARBA" id="ARBA00022801"/>
    </source>
</evidence>
<evidence type="ECO:0000313" key="21">
    <source>
        <dbReference type="Proteomes" id="UP000274131"/>
    </source>
</evidence>
<dbReference type="Pfam" id="PF00431">
    <property type="entry name" value="CUB"/>
    <property type="match status" value="5"/>
</dbReference>
<dbReference type="PANTHER" id="PTHR24251:SF50">
    <property type="entry name" value="ATTRACTIN-LIKE 1A"/>
    <property type="match status" value="1"/>
</dbReference>
<keyword evidence="8 15" id="KW-0482">Metalloprotease</keyword>
<keyword evidence="21" id="KW-1185">Reference proteome</keyword>
<keyword evidence="11" id="KW-0325">Glycoprotein</keyword>
<accession>A0A0N4V6I5</accession>
<dbReference type="Gene3D" id="2.10.25.10">
    <property type="entry name" value="Laminin"/>
    <property type="match status" value="2"/>
</dbReference>